<organism evidence="2 3">
    <name type="scientific">Spirulina subsalsa FACHB-351</name>
    <dbReference type="NCBI Taxonomy" id="234711"/>
    <lineage>
        <taxon>Bacteria</taxon>
        <taxon>Bacillati</taxon>
        <taxon>Cyanobacteriota</taxon>
        <taxon>Cyanophyceae</taxon>
        <taxon>Spirulinales</taxon>
        <taxon>Spirulinaceae</taxon>
        <taxon>Spirulina</taxon>
    </lineage>
</organism>
<feature type="domain" description="SLH" evidence="1">
    <location>
        <begin position="42"/>
        <end position="105"/>
    </location>
</feature>
<dbReference type="InterPro" id="IPR001119">
    <property type="entry name" value="SLH_dom"/>
</dbReference>
<keyword evidence="3" id="KW-1185">Reference proteome</keyword>
<reference evidence="2 3" key="1">
    <citation type="submission" date="2021-08" db="EMBL/GenBank/DDBJ databases">
        <title>Draft genome sequence of Spirulina subsalsa with high tolerance to salinity and hype-accumulation of phycocyanin.</title>
        <authorList>
            <person name="Pei H."/>
            <person name="Jiang L."/>
        </authorList>
    </citation>
    <scope>NUCLEOTIDE SEQUENCE [LARGE SCALE GENOMIC DNA]</scope>
    <source>
        <strain evidence="2 3">FACHB-351</strain>
    </source>
</reference>
<feature type="domain" description="SLH" evidence="1">
    <location>
        <begin position="106"/>
        <end position="165"/>
    </location>
</feature>
<name>A0ABT3L8A0_9CYAN</name>
<dbReference type="Pfam" id="PF00395">
    <property type="entry name" value="SLH"/>
    <property type="match status" value="3"/>
</dbReference>
<proteinExistence type="predicted"/>
<protein>
    <submittedName>
        <fullName evidence="2">S-layer homology domain-containing protein</fullName>
    </submittedName>
</protein>
<dbReference type="EMBL" id="JAIHOM010000066">
    <property type="protein sequence ID" value="MCW6037329.1"/>
    <property type="molecule type" value="Genomic_DNA"/>
</dbReference>
<dbReference type="Proteomes" id="UP001526426">
    <property type="component" value="Unassembled WGS sequence"/>
</dbReference>
<accession>A0ABT3L8A0</accession>
<feature type="domain" description="SLH" evidence="1">
    <location>
        <begin position="167"/>
        <end position="231"/>
    </location>
</feature>
<evidence type="ECO:0000313" key="2">
    <source>
        <dbReference type="EMBL" id="MCW6037329.1"/>
    </source>
</evidence>
<dbReference type="RefSeq" id="WP_265265186.1">
    <property type="nucleotide sequence ID" value="NZ_JAIHOM010000066.1"/>
</dbReference>
<dbReference type="PANTHER" id="PTHR43308:SF5">
    <property type="entry name" value="S-LAYER PROTEIN _ PEPTIDOGLYCAN ENDO-BETA-N-ACETYLGLUCOSAMINIDASE"/>
    <property type="match status" value="1"/>
</dbReference>
<dbReference type="PROSITE" id="PS51272">
    <property type="entry name" value="SLH"/>
    <property type="match status" value="3"/>
</dbReference>
<evidence type="ECO:0000313" key="3">
    <source>
        <dbReference type="Proteomes" id="UP001526426"/>
    </source>
</evidence>
<dbReference type="PANTHER" id="PTHR43308">
    <property type="entry name" value="OUTER MEMBRANE PROTEIN ALPHA-RELATED"/>
    <property type="match status" value="1"/>
</dbReference>
<comment type="caution">
    <text evidence="2">The sequence shown here is derived from an EMBL/GenBank/DDBJ whole genome shotgun (WGS) entry which is preliminary data.</text>
</comment>
<dbReference type="InterPro" id="IPR051465">
    <property type="entry name" value="Cell_Envelope_Struct_Comp"/>
</dbReference>
<evidence type="ECO:0000259" key="1">
    <source>
        <dbReference type="PROSITE" id="PS51272"/>
    </source>
</evidence>
<gene>
    <name evidence="2" type="ORF">K4A83_13760</name>
</gene>
<sequence>MLNPKRLKATTAIVLALGMNAGAIAPIAAPMLSPQPAIAQNFNSTFRDVPSNYWAANFIEALVSRGVIAGFPDGTFRPDAPVTRAQFSSMLQAAFNKNRVRNAPGFVDVPNSHWAASAISRAYETGFLAGYPGNIFRPEQNIPREQVLVSLANGLNYSSSNPVDQVLGFYNDQVNISNFARSPIAAATERRMVVNYPSLTSLNPGRNATRAEVAAFLYQALVSEGSATAISSSYIVSPTPVAVDYRIPAGTNLPVAYQQEKILLMANETLPVTFTTTTNVLSREGQLLIPVNSQVRGKLVPAGSGTRFVAEQIVFPNGQTRTLDAQSNIITEKETIRQGTNAWDVVRNAALGTAAAAAISAVTGDRAVATEEVLIGTGVGALATLIQSFLGRNSVDVLVVKPDTNLNLTLNSDFVVSAR</sequence>